<keyword evidence="2" id="KW-0812">Transmembrane</keyword>
<feature type="transmembrane region" description="Helical" evidence="2">
    <location>
        <begin position="366"/>
        <end position="387"/>
    </location>
</feature>
<comment type="caution">
    <text evidence="3">The sequence shown here is derived from an EMBL/GenBank/DDBJ whole genome shotgun (WGS) entry which is preliminary data.</text>
</comment>
<accession>A0A5B0QV73</accession>
<feature type="transmembrane region" description="Helical" evidence="2">
    <location>
        <begin position="100"/>
        <end position="125"/>
    </location>
</feature>
<gene>
    <name evidence="3" type="ORF">PGT21_021018</name>
</gene>
<feature type="transmembrane region" description="Helical" evidence="2">
    <location>
        <begin position="284"/>
        <end position="309"/>
    </location>
</feature>
<dbReference type="Proteomes" id="UP000324748">
    <property type="component" value="Unassembled WGS sequence"/>
</dbReference>
<reference evidence="3 4" key="1">
    <citation type="submission" date="2019-05" db="EMBL/GenBank/DDBJ databases">
        <title>Emergence of the Ug99 lineage of the wheat stem rust pathogen through somatic hybridization.</title>
        <authorList>
            <person name="Li F."/>
            <person name="Upadhyaya N.M."/>
            <person name="Sperschneider J."/>
            <person name="Matny O."/>
            <person name="Nguyen-Phuc H."/>
            <person name="Mago R."/>
            <person name="Raley C."/>
            <person name="Miller M.E."/>
            <person name="Silverstein K.A.T."/>
            <person name="Henningsen E."/>
            <person name="Hirsch C.D."/>
            <person name="Visser B."/>
            <person name="Pretorius Z.A."/>
            <person name="Steffenson B.J."/>
            <person name="Schwessinger B."/>
            <person name="Dodds P.N."/>
            <person name="Figueroa M."/>
        </authorList>
    </citation>
    <scope>NUCLEOTIDE SEQUENCE [LARGE SCALE GENOMIC DNA]</scope>
    <source>
        <strain evidence="3">21-0</strain>
    </source>
</reference>
<feature type="region of interest" description="Disordered" evidence="1">
    <location>
        <begin position="437"/>
        <end position="464"/>
    </location>
</feature>
<feature type="transmembrane region" description="Helical" evidence="2">
    <location>
        <begin position="145"/>
        <end position="169"/>
    </location>
</feature>
<organism evidence="3 4">
    <name type="scientific">Puccinia graminis f. sp. tritici</name>
    <dbReference type="NCBI Taxonomy" id="56615"/>
    <lineage>
        <taxon>Eukaryota</taxon>
        <taxon>Fungi</taxon>
        <taxon>Dikarya</taxon>
        <taxon>Basidiomycota</taxon>
        <taxon>Pucciniomycotina</taxon>
        <taxon>Pucciniomycetes</taxon>
        <taxon>Pucciniales</taxon>
        <taxon>Pucciniaceae</taxon>
        <taxon>Puccinia</taxon>
    </lineage>
</organism>
<keyword evidence="2" id="KW-1133">Transmembrane helix</keyword>
<feature type="transmembrane region" description="Helical" evidence="2">
    <location>
        <begin position="44"/>
        <end position="68"/>
    </location>
</feature>
<evidence type="ECO:0000313" key="3">
    <source>
        <dbReference type="EMBL" id="KAA1116634.1"/>
    </source>
</evidence>
<evidence type="ECO:0000256" key="1">
    <source>
        <dbReference type="SAM" id="MobiDB-lite"/>
    </source>
</evidence>
<dbReference type="EMBL" id="VSWC01000003">
    <property type="protein sequence ID" value="KAA1116634.1"/>
    <property type="molecule type" value="Genomic_DNA"/>
</dbReference>
<dbReference type="AlphaFoldDB" id="A0A5B0QV73"/>
<feature type="transmembrane region" description="Helical" evidence="2">
    <location>
        <begin position="399"/>
        <end position="421"/>
    </location>
</feature>
<keyword evidence="4" id="KW-1185">Reference proteome</keyword>
<sequence>MSNLQRRLAGEDLNLSTIPPGVNPFNYVTDIITPRYFIPLSISATAFLVVFFIFHLLISIFCLVLLLLPYFRGIKQSQWLFRKLYIKDNSGTNVYNTPLYWVNAGILMTASQLIGSLGAQAFILIQILSADSVRYAIHSQLEPPLGLMFIGEMLTYWSLMHCFLVAIYYDNKTHGDPAKHVTRWSPSPTLINSVFLGFPICIVAATIALFTWLCSAHKLFSTGAGQILDSLKQGSSVWDRLRVSSTESEEELQLTTQLLQITTQITNLRQETSVHLDHVVHCFLILQSVLLVLLWITCLIFISMFWLLVSKYQKSNVSSGSASAETSFFRRWLWPKISRGAIEEQTVSTTPSLYDMAKKDRQFFHLLVRSLGMIIAMMTMMVLFLLGIVRTVDVVRSPYWRGVAAWLATASGTWSAFPITWQCWRLYKEELSGGSQDSANKNSSCKMDATHQDSVPPRPWDTDSTDIEIKFISPATSASPISHEP</sequence>
<dbReference type="OrthoDB" id="2499104at2759"/>
<name>A0A5B0QV73_PUCGR</name>
<proteinExistence type="predicted"/>
<protein>
    <submittedName>
        <fullName evidence="3">Uncharacterized protein</fullName>
    </submittedName>
</protein>
<keyword evidence="2" id="KW-0472">Membrane</keyword>
<evidence type="ECO:0000256" key="2">
    <source>
        <dbReference type="SAM" id="Phobius"/>
    </source>
</evidence>
<evidence type="ECO:0000313" key="4">
    <source>
        <dbReference type="Proteomes" id="UP000324748"/>
    </source>
</evidence>
<feature type="transmembrane region" description="Helical" evidence="2">
    <location>
        <begin position="190"/>
        <end position="213"/>
    </location>
</feature>